<dbReference type="Proteomes" id="UP000255106">
    <property type="component" value="Unassembled WGS sequence"/>
</dbReference>
<dbReference type="GO" id="GO:0005829">
    <property type="term" value="C:cytosol"/>
    <property type="evidence" value="ECO:0007669"/>
    <property type="project" value="TreeGrafter"/>
</dbReference>
<keyword evidence="1 6" id="KW-0645">Protease</keyword>
<dbReference type="GO" id="GO:0006508">
    <property type="term" value="P:proteolysis"/>
    <property type="evidence" value="ECO:0007669"/>
    <property type="project" value="UniProtKB-KW"/>
</dbReference>
<feature type="domain" description="Peptidase M3A/M3B catalytic" evidence="7">
    <location>
        <begin position="21"/>
        <end position="71"/>
    </location>
</feature>
<evidence type="ECO:0000256" key="2">
    <source>
        <dbReference type="ARBA" id="ARBA00022723"/>
    </source>
</evidence>
<dbReference type="EC" id="3.4.24.70" evidence="8"/>
<dbReference type="InterPro" id="IPR045090">
    <property type="entry name" value="Pept_M3A_M3B"/>
</dbReference>
<dbReference type="EMBL" id="UGJB01000004">
    <property type="protein sequence ID" value="STQ08509.1"/>
    <property type="molecule type" value="Genomic_DNA"/>
</dbReference>
<keyword evidence="4 6" id="KW-0862">Zinc</keyword>
<evidence type="ECO:0000256" key="1">
    <source>
        <dbReference type="ARBA" id="ARBA00022670"/>
    </source>
</evidence>
<protein>
    <submittedName>
        <fullName evidence="8">Oligopeptidase A</fullName>
        <ecNumber evidence="8">3.4.24.70</ecNumber>
    </submittedName>
</protein>
<evidence type="ECO:0000256" key="3">
    <source>
        <dbReference type="ARBA" id="ARBA00022801"/>
    </source>
</evidence>
<dbReference type="PANTHER" id="PTHR43660:SF1">
    <property type="entry name" value="DIPEPTIDYL CARBOXYPEPTIDASE"/>
    <property type="match status" value="1"/>
</dbReference>
<evidence type="ECO:0000256" key="6">
    <source>
        <dbReference type="RuleBase" id="RU003435"/>
    </source>
</evidence>
<evidence type="ECO:0000313" key="8">
    <source>
        <dbReference type="EMBL" id="STQ08509.1"/>
    </source>
</evidence>
<evidence type="ECO:0000256" key="5">
    <source>
        <dbReference type="ARBA" id="ARBA00023049"/>
    </source>
</evidence>
<evidence type="ECO:0000259" key="7">
    <source>
        <dbReference type="Pfam" id="PF01432"/>
    </source>
</evidence>
<keyword evidence="2 6" id="KW-0479">Metal-binding</keyword>
<evidence type="ECO:0000256" key="4">
    <source>
        <dbReference type="ARBA" id="ARBA00022833"/>
    </source>
</evidence>
<proteinExistence type="inferred from homology"/>
<gene>
    <name evidence="8" type="primary">prlC_2</name>
    <name evidence="8" type="ORF">NCTC10005_01193</name>
</gene>
<dbReference type="AlphaFoldDB" id="A0A377LQV4"/>
<accession>A0A377LQV4</accession>
<dbReference type="GO" id="GO:0004180">
    <property type="term" value="F:carboxypeptidase activity"/>
    <property type="evidence" value="ECO:0007669"/>
    <property type="project" value="TreeGrafter"/>
</dbReference>
<dbReference type="Pfam" id="PF01432">
    <property type="entry name" value="Peptidase_M3"/>
    <property type="match status" value="1"/>
</dbReference>
<comment type="similarity">
    <text evidence="6">Belongs to the peptidase M3 family.</text>
</comment>
<sequence>MRQVITATCGPMSWRRMLSLALKKRGIFNRETGQSFLDNILTRGGSEEPMELFKRFRGREPQLDAMLEHYGIKG</sequence>
<organism evidence="8 9">
    <name type="scientific">Enterobacter cloacae</name>
    <dbReference type="NCBI Taxonomy" id="550"/>
    <lineage>
        <taxon>Bacteria</taxon>
        <taxon>Pseudomonadati</taxon>
        <taxon>Pseudomonadota</taxon>
        <taxon>Gammaproteobacteria</taxon>
        <taxon>Enterobacterales</taxon>
        <taxon>Enterobacteriaceae</taxon>
        <taxon>Enterobacter</taxon>
        <taxon>Enterobacter cloacae complex</taxon>
    </lineage>
</organism>
<name>A0A377LQV4_ENTCL</name>
<dbReference type="GO" id="GO:0046872">
    <property type="term" value="F:metal ion binding"/>
    <property type="evidence" value="ECO:0007669"/>
    <property type="project" value="UniProtKB-UniRule"/>
</dbReference>
<dbReference type="SUPFAM" id="SSF55486">
    <property type="entry name" value="Metalloproteases ('zincins'), catalytic domain"/>
    <property type="match status" value="1"/>
</dbReference>
<keyword evidence="3 6" id="KW-0378">Hydrolase</keyword>
<dbReference type="Gene3D" id="1.10.1370.40">
    <property type="match status" value="1"/>
</dbReference>
<dbReference type="GO" id="GO:0004222">
    <property type="term" value="F:metalloendopeptidase activity"/>
    <property type="evidence" value="ECO:0007669"/>
    <property type="project" value="UniProtKB-EC"/>
</dbReference>
<dbReference type="PANTHER" id="PTHR43660">
    <property type="entry name" value="DIPEPTIDYL CARBOXYPEPTIDASE"/>
    <property type="match status" value="1"/>
</dbReference>
<dbReference type="InterPro" id="IPR001567">
    <property type="entry name" value="Pept_M3A_M3B_dom"/>
</dbReference>
<keyword evidence="5 6" id="KW-0482">Metalloprotease</keyword>
<reference evidence="8 9" key="1">
    <citation type="submission" date="2018-06" db="EMBL/GenBank/DDBJ databases">
        <authorList>
            <consortium name="Pathogen Informatics"/>
            <person name="Doyle S."/>
        </authorList>
    </citation>
    <scope>NUCLEOTIDE SEQUENCE [LARGE SCALE GENOMIC DNA]</scope>
    <source>
        <strain evidence="8 9">NCTC10005</strain>
    </source>
</reference>
<evidence type="ECO:0000313" key="9">
    <source>
        <dbReference type="Proteomes" id="UP000255106"/>
    </source>
</evidence>
<comment type="cofactor">
    <cofactor evidence="6">
        <name>Zn(2+)</name>
        <dbReference type="ChEBI" id="CHEBI:29105"/>
    </cofactor>
    <text evidence="6">Binds 1 zinc ion.</text>
</comment>